<dbReference type="PROSITE" id="PS52015">
    <property type="entry name" value="TONB_CTD"/>
    <property type="match status" value="1"/>
</dbReference>
<keyword evidence="7" id="KW-0653">Protein transport</keyword>
<keyword evidence="4" id="KW-1003">Cell membrane</keyword>
<evidence type="ECO:0000256" key="8">
    <source>
        <dbReference type="ARBA" id="ARBA00022989"/>
    </source>
</evidence>
<dbReference type="PRINTS" id="PR01374">
    <property type="entry name" value="TONBPROTEIN"/>
</dbReference>
<evidence type="ECO:0000256" key="3">
    <source>
        <dbReference type="ARBA" id="ARBA00022448"/>
    </source>
</evidence>
<dbReference type="AlphaFoldDB" id="I5BTE8"/>
<evidence type="ECO:0000256" key="2">
    <source>
        <dbReference type="ARBA" id="ARBA00006555"/>
    </source>
</evidence>
<proteinExistence type="inferred from homology"/>
<name>I5BTE8_9BACT</name>
<dbReference type="InterPro" id="IPR037682">
    <property type="entry name" value="TonB_C"/>
</dbReference>
<dbReference type="InterPro" id="IPR003538">
    <property type="entry name" value="TonB"/>
</dbReference>
<evidence type="ECO:0000313" key="13">
    <source>
        <dbReference type="Proteomes" id="UP000005551"/>
    </source>
</evidence>
<dbReference type="RefSeq" id="WP_009057449.1">
    <property type="nucleotide sequence ID" value="NZ_AJYA01000074.1"/>
</dbReference>
<evidence type="ECO:0000313" key="12">
    <source>
        <dbReference type="EMBL" id="EIM72850.1"/>
    </source>
</evidence>
<dbReference type="InterPro" id="IPR051045">
    <property type="entry name" value="TonB-dependent_transducer"/>
</dbReference>
<gene>
    <name evidence="12" type="ORF">A3SI_19251</name>
</gene>
<protein>
    <submittedName>
        <fullName evidence="12">TonB family protein</fullName>
    </submittedName>
</protein>
<dbReference type="Pfam" id="PF03544">
    <property type="entry name" value="TonB_C"/>
    <property type="match status" value="1"/>
</dbReference>
<dbReference type="GO" id="GO:0030288">
    <property type="term" value="C:outer membrane-bounded periplasmic space"/>
    <property type="evidence" value="ECO:0007669"/>
    <property type="project" value="InterPro"/>
</dbReference>
<keyword evidence="6 10" id="KW-0812">Transmembrane</keyword>
<dbReference type="OrthoDB" id="9812355at2"/>
<dbReference type="Pfam" id="PF05569">
    <property type="entry name" value="Peptidase_M56"/>
    <property type="match status" value="1"/>
</dbReference>
<evidence type="ECO:0000256" key="1">
    <source>
        <dbReference type="ARBA" id="ARBA00004383"/>
    </source>
</evidence>
<dbReference type="NCBIfam" id="TIGR01352">
    <property type="entry name" value="tonB_Cterm"/>
    <property type="match status" value="1"/>
</dbReference>
<keyword evidence="8 10" id="KW-1133">Transmembrane helix</keyword>
<organism evidence="12 13">
    <name type="scientific">Nitritalea halalkaliphila LW7</name>
    <dbReference type="NCBI Taxonomy" id="1189621"/>
    <lineage>
        <taxon>Bacteria</taxon>
        <taxon>Pseudomonadati</taxon>
        <taxon>Bacteroidota</taxon>
        <taxon>Cytophagia</taxon>
        <taxon>Cytophagales</taxon>
        <taxon>Cyclobacteriaceae</taxon>
        <taxon>Nitritalea</taxon>
    </lineage>
</organism>
<evidence type="ECO:0000256" key="9">
    <source>
        <dbReference type="ARBA" id="ARBA00023136"/>
    </source>
</evidence>
<evidence type="ECO:0000256" key="7">
    <source>
        <dbReference type="ARBA" id="ARBA00022927"/>
    </source>
</evidence>
<reference evidence="12 13" key="1">
    <citation type="submission" date="2012-05" db="EMBL/GenBank/DDBJ databases">
        <title>Genome sequence of Nitritalea halalkaliphila LW7.</title>
        <authorList>
            <person name="Jangir P.K."/>
            <person name="Singh A."/>
            <person name="Shivaji S."/>
            <person name="Sharma R."/>
        </authorList>
    </citation>
    <scope>NUCLEOTIDE SEQUENCE [LARGE SCALE GENOMIC DNA]</scope>
    <source>
        <strain evidence="12 13">LW7</strain>
    </source>
</reference>
<feature type="transmembrane region" description="Helical" evidence="10">
    <location>
        <begin position="6"/>
        <end position="25"/>
    </location>
</feature>
<dbReference type="GO" id="GO:0015031">
    <property type="term" value="P:protein transport"/>
    <property type="evidence" value="ECO:0007669"/>
    <property type="project" value="UniProtKB-KW"/>
</dbReference>
<keyword evidence="9 10" id="KW-0472">Membrane</keyword>
<dbReference type="Gene3D" id="3.30.1150.10">
    <property type="match status" value="1"/>
</dbReference>
<dbReference type="SUPFAM" id="SSF74653">
    <property type="entry name" value="TolA/TonB C-terminal domain"/>
    <property type="match status" value="1"/>
</dbReference>
<feature type="domain" description="TonB C-terminal" evidence="11">
    <location>
        <begin position="331"/>
        <end position="421"/>
    </location>
</feature>
<accession>I5BTE8</accession>
<evidence type="ECO:0000256" key="5">
    <source>
        <dbReference type="ARBA" id="ARBA00022519"/>
    </source>
</evidence>
<dbReference type="GO" id="GO:0098797">
    <property type="term" value="C:plasma membrane protein complex"/>
    <property type="evidence" value="ECO:0007669"/>
    <property type="project" value="TreeGrafter"/>
</dbReference>
<dbReference type="GO" id="GO:0055085">
    <property type="term" value="P:transmembrane transport"/>
    <property type="evidence" value="ECO:0007669"/>
    <property type="project" value="InterPro"/>
</dbReference>
<comment type="caution">
    <text evidence="12">The sequence shown here is derived from an EMBL/GenBank/DDBJ whole genome shotgun (WGS) entry which is preliminary data.</text>
</comment>
<dbReference type="PATRIC" id="fig|1189621.3.peg.3998"/>
<dbReference type="GO" id="GO:0015891">
    <property type="term" value="P:siderophore transport"/>
    <property type="evidence" value="ECO:0007669"/>
    <property type="project" value="InterPro"/>
</dbReference>
<keyword evidence="5" id="KW-0997">Cell inner membrane</keyword>
<evidence type="ECO:0000256" key="10">
    <source>
        <dbReference type="SAM" id="Phobius"/>
    </source>
</evidence>
<comment type="similarity">
    <text evidence="2">Belongs to the TonB family.</text>
</comment>
<comment type="subcellular location">
    <subcellularLocation>
        <location evidence="1">Cell inner membrane</location>
        <topology evidence="1">Single-pass membrane protein</topology>
        <orientation evidence="1">Periplasmic side</orientation>
    </subcellularLocation>
</comment>
<evidence type="ECO:0000259" key="11">
    <source>
        <dbReference type="PROSITE" id="PS52015"/>
    </source>
</evidence>
<dbReference type="STRING" id="1189621.A3SI_19251"/>
<feature type="transmembrane region" description="Helical" evidence="10">
    <location>
        <begin position="37"/>
        <end position="56"/>
    </location>
</feature>
<evidence type="ECO:0000256" key="4">
    <source>
        <dbReference type="ARBA" id="ARBA00022475"/>
    </source>
</evidence>
<feature type="transmembrane region" description="Helical" evidence="10">
    <location>
        <begin position="88"/>
        <end position="109"/>
    </location>
</feature>
<dbReference type="PANTHER" id="PTHR33446:SF2">
    <property type="entry name" value="PROTEIN TONB"/>
    <property type="match status" value="1"/>
</dbReference>
<evidence type="ECO:0000256" key="6">
    <source>
        <dbReference type="ARBA" id="ARBA00022692"/>
    </source>
</evidence>
<dbReference type="InterPro" id="IPR006260">
    <property type="entry name" value="TonB/TolA_C"/>
</dbReference>
<dbReference type="Proteomes" id="UP000005551">
    <property type="component" value="Unassembled WGS sequence"/>
</dbReference>
<keyword evidence="3" id="KW-0813">Transport</keyword>
<dbReference type="GO" id="GO:0031992">
    <property type="term" value="F:energy transducer activity"/>
    <property type="evidence" value="ECO:0007669"/>
    <property type="project" value="InterPro"/>
</dbReference>
<dbReference type="InterPro" id="IPR008756">
    <property type="entry name" value="Peptidase_M56"/>
</dbReference>
<dbReference type="PANTHER" id="PTHR33446">
    <property type="entry name" value="PROTEIN TONB-RELATED"/>
    <property type="match status" value="1"/>
</dbReference>
<sequence length="421" mass="47837">MELLLKFLWQGTAILLIGGLFYRLWLARLTFFEWNRAYLLLVGGLAVLVPFLSWKLPALMQPEQLPYLSFPEFGVAPDALASEEVSRYSIWELMGFVYLSGVALVWLRLGAGLWKLHRQLGQASIYRRFGVTLYVSPRFRASSFFGKIMLAPEELAHPELRAIISHELEHVQRFHSIDRLFWYLLKGLFWFNPFVYTLEKELVTLHEYQVDEALQAKVDRAQYAHLLLQQLELGLAPVPVNTFNQFQLKQRIMMMFQSKSPANLKKRFAQVTPLLVAIALLFACETGDEGSSPLNENQLEEAGQVAALSENGREDLGEVFDVVEQPPMPAGGMEGWADYLSQNLKYPEAAKKAGIEGTVYVVFEVSKTGSIHNVEILRGIGGGCDEEAIRVVSQAQNWNPGKQRDREVNVRMRLPVKFKLS</sequence>
<dbReference type="CDD" id="cd07341">
    <property type="entry name" value="M56_BlaR1_MecR1_like"/>
    <property type="match status" value="1"/>
</dbReference>
<keyword evidence="13" id="KW-1185">Reference proteome</keyword>
<dbReference type="EMBL" id="AJYA01000074">
    <property type="protein sequence ID" value="EIM72850.1"/>
    <property type="molecule type" value="Genomic_DNA"/>
</dbReference>